<dbReference type="Proteomes" id="UP000286510">
    <property type="component" value="Unassembled WGS sequence"/>
</dbReference>
<evidence type="ECO:0000313" key="3">
    <source>
        <dbReference type="Proteomes" id="UP000286510"/>
    </source>
</evidence>
<gene>
    <name evidence="2" type="ORF">DYB26_015685</name>
</gene>
<name>A0A3R7AC97_APHAT</name>
<organism evidence="2 3">
    <name type="scientific">Aphanomyces astaci</name>
    <name type="common">Crayfish plague agent</name>
    <dbReference type="NCBI Taxonomy" id="112090"/>
    <lineage>
        <taxon>Eukaryota</taxon>
        <taxon>Sar</taxon>
        <taxon>Stramenopiles</taxon>
        <taxon>Oomycota</taxon>
        <taxon>Saprolegniomycetes</taxon>
        <taxon>Saprolegniales</taxon>
        <taxon>Verrucalvaceae</taxon>
        <taxon>Aphanomyces</taxon>
    </lineage>
</organism>
<reference evidence="2 3" key="1">
    <citation type="submission" date="2018-08" db="EMBL/GenBank/DDBJ databases">
        <title>Aphanomyces genome sequencing and annotation.</title>
        <authorList>
            <person name="Minardi D."/>
            <person name="Oidtmann B."/>
            <person name="Van Der Giezen M."/>
            <person name="Studholme D.J."/>
        </authorList>
    </citation>
    <scope>NUCLEOTIDE SEQUENCE [LARGE SCALE GENOMIC DNA]</scope>
    <source>
        <strain evidence="2 3">FDL457</strain>
    </source>
</reference>
<sequence length="108" mass="12477">NRKKEAKLSPLAAIMKDVRVKHMAHRLLRRQPHSMRSLVPVRRQSDDPTTIREREKAQMMLKMLKGTVQMDASAMQYVKHLTHVAAKRMAGARRIHRSILSETSKRVG</sequence>
<protein>
    <submittedName>
        <fullName evidence="2">Uncharacterized protein</fullName>
    </submittedName>
</protein>
<dbReference type="EMBL" id="QUTF01012932">
    <property type="protein sequence ID" value="RHZ20653.1"/>
    <property type="molecule type" value="Genomic_DNA"/>
</dbReference>
<dbReference type="AlphaFoldDB" id="A0A3R7AC97"/>
<accession>A0A3R7AC97</accession>
<feature type="non-terminal residue" evidence="2">
    <location>
        <position position="1"/>
    </location>
</feature>
<proteinExistence type="predicted"/>
<evidence type="ECO:0000313" key="2">
    <source>
        <dbReference type="EMBL" id="RHZ20653.1"/>
    </source>
</evidence>
<feature type="region of interest" description="Disordered" evidence="1">
    <location>
        <begin position="31"/>
        <end position="51"/>
    </location>
</feature>
<evidence type="ECO:0000256" key="1">
    <source>
        <dbReference type="SAM" id="MobiDB-lite"/>
    </source>
</evidence>
<comment type="caution">
    <text evidence="2">The sequence shown here is derived from an EMBL/GenBank/DDBJ whole genome shotgun (WGS) entry which is preliminary data.</text>
</comment>